<name>A7RUU9_NEMVE</name>
<protein>
    <recommendedName>
        <fullName evidence="1">C2 domain-containing protein</fullName>
    </recommendedName>
</protein>
<dbReference type="STRING" id="45351.A7RUU9"/>
<accession>A7RUU9</accession>
<dbReference type="PANTHER" id="PTHR10024">
    <property type="entry name" value="SYNAPTOTAGMIN"/>
    <property type="match status" value="1"/>
</dbReference>
<dbReference type="Proteomes" id="UP000001593">
    <property type="component" value="Unassembled WGS sequence"/>
</dbReference>
<sequence>MVVKLLNAQELPPKDDTGPLDVFVKTQLIPRRKQLFISKVIRQTLQPFFNETYEFDISYDELQSQKLLFQVMEFDCLSRHRILGEV</sequence>
<feature type="domain" description="C2" evidence="1">
    <location>
        <begin position="1"/>
        <end position="86"/>
    </location>
</feature>
<dbReference type="Gene3D" id="2.60.40.150">
    <property type="entry name" value="C2 domain"/>
    <property type="match status" value="1"/>
</dbReference>
<dbReference type="InterPro" id="IPR000008">
    <property type="entry name" value="C2_dom"/>
</dbReference>
<dbReference type="EMBL" id="DS469541">
    <property type="protein sequence ID" value="EDO44754.1"/>
    <property type="molecule type" value="Genomic_DNA"/>
</dbReference>
<dbReference type="InterPro" id="IPR035892">
    <property type="entry name" value="C2_domain_sf"/>
</dbReference>
<dbReference type="PhylomeDB" id="A7RUU9"/>
<dbReference type="PROSITE" id="PS50004">
    <property type="entry name" value="C2"/>
    <property type="match status" value="1"/>
</dbReference>
<dbReference type="OMA" id="SHACRFH"/>
<proteinExistence type="predicted"/>
<evidence type="ECO:0000313" key="3">
    <source>
        <dbReference type="Proteomes" id="UP000001593"/>
    </source>
</evidence>
<dbReference type="HOGENOM" id="CLU_2504308_0_0_1"/>
<evidence type="ECO:0000313" key="2">
    <source>
        <dbReference type="EMBL" id="EDO44754.1"/>
    </source>
</evidence>
<feature type="non-terminal residue" evidence="2">
    <location>
        <position position="86"/>
    </location>
</feature>
<reference evidence="2 3" key="1">
    <citation type="journal article" date="2007" name="Science">
        <title>Sea anemone genome reveals ancestral eumetazoan gene repertoire and genomic organization.</title>
        <authorList>
            <person name="Putnam N.H."/>
            <person name="Srivastava M."/>
            <person name="Hellsten U."/>
            <person name="Dirks B."/>
            <person name="Chapman J."/>
            <person name="Salamov A."/>
            <person name="Terry A."/>
            <person name="Shapiro H."/>
            <person name="Lindquist E."/>
            <person name="Kapitonov V.V."/>
            <person name="Jurka J."/>
            <person name="Genikhovich G."/>
            <person name="Grigoriev I.V."/>
            <person name="Lucas S.M."/>
            <person name="Steele R.E."/>
            <person name="Finnerty J.R."/>
            <person name="Technau U."/>
            <person name="Martindale M.Q."/>
            <person name="Rokhsar D.S."/>
        </authorList>
    </citation>
    <scope>NUCLEOTIDE SEQUENCE [LARGE SCALE GENOMIC DNA]</scope>
    <source>
        <strain evidence="3">CH2 X CH6</strain>
    </source>
</reference>
<evidence type="ECO:0000259" key="1">
    <source>
        <dbReference type="PROSITE" id="PS50004"/>
    </source>
</evidence>
<dbReference type="Pfam" id="PF00168">
    <property type="entry name" value="C2"/>
    <property type="match status" value="1"/>
</dbReference>
<organism evidence="2 3">
    <name type="scientific">Nematostella vectensis</name>
    <name type="common">Starlet sea anemone</name>
    <dbReference type="NCBI Taxonomy" id="45351"/>
    <lineage>
        <taxon>Eukaryota</taxon>
        <taxon>Metazoa</taxon>
        <taxon>Cnidaria</taxon>
        <taxon>Anthozoa</taxon>
        <taxon>Hexacorallia</taxon>
        <taxon>Actiniaria</taxon>
        <taxon>Edwardsiidae</taxon>
        <taxon>Nematostella</taxon>
    </lineage>
</organism>
<gene>
    <name evidence="2" type="ORF">NEMVEDRAFT_v1g38963</name>
</gene>
<dbReference type="SUPFAM" id="SSF49562">
    <property type="entry name" value="C2 domain (Calcium/lipid-binding domain, CaLB)"/>
    <property type="match status" value="1"/>
</dbReference>
<dbReference type="AlphaFoldDB" id="A7RUU9"/>
<dbReference type="eggNOG" id="KOG1028">
    <property type="taxonomic scope" value="Eukaryota"/>
</dbReference>
<keyword evidence="3" id="KW-1185">Reference proteome</keyword>
<dbReference type="InParanoid" id="A7RUU9"/>
<dbReference type="PANTHER" id="PTHR10024:SF374">
    <property type="entry name" value="C2 DOMAIN-CONTAINING PROTEIN"/>
    <property type="match status" value="1"/>
</dbReference>